<accession>A0ABW3BMZ7</accession>
<dbReference type="SUPFAM" id="SSF52777">
    <property type="entry name" value="CoA-dependent acyltransferases"/>
    <property type="match status" value="1"/>
</dbReference>
<comment type="caution">
    <text evidence="2">The sequence shown here is derived from an EMBL/GenBank/DDBJ whole genome shotgun (WGS) entry which is preliminary data.</text>
</comment>
<gene>
    <name evidence="2" type="ORF">ACFQZU_24140</name>
</gene>
<organism evidence="2 3">
    <name type="scientific">Streptomonospora algeriensis</name>
    <dbReference type="NCBI Taxonomy" id="995084"/>
    <lineage>
        <taxon>Bacteria</taxon>
        <taxon>Bacillati</taxon>
        <taxon>Actinomycetota</taxon>
        <taxon>Actinomycetes</taxon>
        <taxon>Streptosporangiales</taxon>
        <taxon>Nocardiopsidaceae</taxon>
        <taxon>Streptomonospora</taxon>
    </lineage>
</organism>
<sequence length="182" mass="19704">PAARPPLTRRADPGKPAPLSYAQERLWFLDRLHGPGAAYIVPLAFRLRGTVDTAALAAALGDVVLRHEILRTVYVPGGSGAAAHQRVLAPEEAGEPLEVRDVARAELDEHLHEVLHRPFDLGRDRAVRAALLRTAPDDAVLAFAFPHIATDEWSEAPFIRNLTTAAQVLSEYNPALVHGGVT</sequence>
<dbReference type="EMBL" id="JBHTHR010001615">
    <property type="protein sequence ID" value="MFD0804387.1"/>
    <property type="molecule type" value="Genomic_DNA"/>
</dbReference>
<evidence type="ECO:0000313" key="3">
    <source>
        <dbReference type="Proteomes" id="UP001596956"/>
    </source>
</evidence>
<proteinExistence type="predicted"/>
<name>A0ABW3BMZ7_9ACTN</name>
<dbReference type="Pfam" id="PF00668">
    <property type="entry name" value="Condensation"/>
    <property type="match status" value="1"/>
</dbReference>
<reference evidence="3" key="1">
    <citation type="journal article" date="2019" name="Int. J. Syst. Evol. Microbiol.">
        <title>The Global Catalogue of Microorganisms (GCM) 10K type strain sequencing project: providing services to taxonomists for standard genome sequencing and annotation.</title>
        <authorList>
            <consortium name="The Broad Institute Genomics Platform"/>
            <consortium name="The Broad Institute Genome Sequencing Center for Infectious Disease"/>
            <person name="Wu L."/>
            <person name="Ma J."/>
        </authorList>
    </citation>
    <scope>NUCLEOTIDE SEQUENCE [LARGE SCALE GENOMIC DNA]</scope>
    <source>
        <strain evidence="3">CCUG 63369</strain>
    </source>
</reference>
<dbReference type="InterPro" id="IPR023213">
    <property type="entry name" value="CAT-like_dom_sf"/>
</dbReference>
<dbReference type="PANTHER" id="PTHR45527:SF1">
    <property type="entry name" value="FATTY ACID SYNTHASE"/>
    <property type="match status" value="1"/>
</dbReference>
<dbReference type="InterPro" id="IPR001242">
    <property type="entry name" value="Condensation_dom"/>
</dbReference>
<protein>
    <submittedName>
        <fullName evidence="2">Condensation domain-containing protein</fullName>
    </submittedName>
</protein>
<feature type="non-terminal residue" evidence="2">
    <location>
        <position position="182"/>
    </location>
</feature>
<evidence type="ECO:0000259" key="1">
    <source>
        <dbReference type="Pfam" id="PF00668"/>
    </source>
</evidence>
<dbReference type="Gene3D" id="3.30.559.10">
    <property type="entry name" value="Chloramphenicol acetyltransferase-like domain"/>
    <property type="match status" value="1"/>
</dbReference>
<keyword evidence="3" id="KW-1185">Reference proteome</keyword>
<evidence type="ECO:0000313" key="2">
    <source>
        <dbReference type="EMBL" id="MFD0804387.1"/>
    </source>
</evidence>
<dbReference type="PANTHER" id="PTHR45527">
    <property type="entry name" value="NONRIBOSOMAL PEPTIDE SYNTHETASE"/>
    <property type="match status" value="1"/>
</dbReference>
<feature type="domain" description="Condensation" evidence="1">
    <location>
        <begin position="17"/>
        <end position="166"/>
    </location>
</feature>
<feature type="non-terminal residue" evidence="2">
    <location>
        <position position="1"/>
    </location>
</feature>
<dbReference type="Proteomes" id="UP001596956">
    <property type="component" value="Unassembled WGS sequence"/>
</dbReference>